<proteinExistence type="predicted"/>
<dbReference type="SMART" id="SM00563">
    <property type="entry name" value="PlsC"/>
    <property type="match status" value="1"/>
</dbReference>
<feature type="region of interest" description="Disordered" evidence="3">
    <location>
        <begin position="1"/>
        <end position="21"/>
    </location>
</feature>
<evidence type="ECO:0000259" key="4">
    <source>
        <dbReference type="SMART" id="SM00563"/>
    </source>
</evidence>
<comment type="caution">
    <text evidence="5">The sequence shown here is derived from an EMBL/GenBank/DDBJ whole genome shotgun (WGS) entry which is preliminary data.</text>
</comment>
<feature type="compositionally biased region" description="Low complexity" evidence="3">
    <location>
        <begin position="310"/>
        <end position="320"/>
    </location>
</feature>
<dbReference type="InterPro" id="IPR002123">
    <property type="entry name" value="Plipid/glycerol_acylTrfase"/>
</dbReference>
<dbReference type="PANTHER" id="PTHR10434:SF55">
    <property type="entry name" value="POSSIBLE ACYLTRANSFERASE"/>
    <property type="match status" value="1"/>
</dbReference>
<gene>
    <name evidence="5" type="ORF">GSD1FS_0838</name>
</gene>
<keyword evidence="2 5" id="KW-0012">Acyltransferase</keyword>
<evidence type="ECO:0000256" key="2">
    <source>
        <dbReference type="ARBA" id="ARBA00023315"/>
    </source>
</evidence>
<dbReference type="AlphaFoldDB" id="A0A7K1J4N5"/>
<dbReference type="EMBL" id="WNLP01000003">
    <property type="protein sequence ID" value="MUH59509.1"/>
    <property type="molecule type" value="Genomic_DNA"/>
</dbReference>
<evidence type="ECO:0000313" key="6">
    <source>
        <dbReference type="Proteomes" id="UP000487882"/>
    </source>
</evidence>
<feature type="region of interest" description="Disordered" evidence="3">
    <location>
        <begin position="296"/>
        <end position="320"/>
    </location>
</feature>
<dbReference type="SUPFAM" id="SSF69593">
    <property type="entry name" value="Glycerol-3-phosphate (1)-acyltransferase"/>
    <property type="match status" value="1"/>
</dbReference>
<dbReference type="CDD" id="cd07989">
    <property type="entry name" value="LPLAT_AGPAT-like"/>
    <property type="match status" value="1"/>
</dbReference>
<dbReference type="Proteomes" id="UP000487882">
    <property type="component" value="Unassembled WGS sequence"/>
</dbReference>
<dbReference type="Pfam" id="PF01553">
    <property type="entry name" value="Acyltransferase"/>
    <property type="match status" value="1"/>
</dbReference>
<reference evidence="5 6" key="1">
    <citation type="submission" date="2019-09" db="EMBL/GenBank/DDBJ databases">
        <title>Bifidobacterium canis sp. nov., isolated from the digestive tract of German Shepherd dog puppy.</title>
        <authorList>
            <person name="Bunesova V."/>
        </authorList>
    </citation>
    <scope>NUCLEOTIDE SEQUENCE [LARGE SCALE GENOMIC DNA]</scope>
    <source>
        <strain evidence="5 6">GSD1FS</strain>
    </source>
</reference>
<sequence>MASKGKPSPRSAVKPLSDEQYRKLDEEYGLVDPTRPFPIGRMEPNEKEIAELNPKTTHRLLEGAAKVLRASCRIGAWGLENVPTEGAYITCATHVTQFDVFVPMVAMFEMGRRPRYMAKAEMGKWPIIGKWFQAVGMQPVPRRSGKAREIEEASINILTSNHALTIWPEGTVTRDPKKWPMSMKNGAGFIALEASRRVGHQIPLYCAVTWGAASINHWWPWPKKNVVMCYDTQLDYSDLLEHMDSWGAEPPVELANELVRRVRVRMKEIMANIRGVAVPNEYFDYRIMKEVPEIPPFTDPHEVDERALKQSSQSEQSAQS</sequence>
<accession>A0A7K1J4N5</accession>
<organism evidence="5 6">
    <name type="scientific">Bifidobacterium canis</name>
    <dbReference type="NCBI Taxonomy" id="2610880"/>
    <lineage>
        <taxon>Bacteria</taxon>
        <taxon>Bacillati</taxon>
        <taxon>Actinomycetota</taxon>
        <taxon>Actinomycetes</taxon>
        <taxon>Bifidobacteriales</taxon>
        <taxon>Bifidobacteriaceae</taxon>
        <taxon>Bifidobacterium</taxon>
    </lineage>
</organism>
<keyword evidence="6" id="KW-1185">Reference proteome</keyword>
<dbReference type="RefSeq" id="WP_155588493.1">
    <property type="nucleotide sequence ID" value="NZ_WNLP01000003.1"/>
</dbReference>
<protein>
    <submittedName>
        <fullName evidence="5">Acyl-phosphate glycerol 3-phosphate acyltransferase</fullName>
    </submittedName>
</protein>
<name>A0A7K1J4N5_9BIFI</name>
<dbReference type="GO" id="GO:0003841">
    <property type="term" value="F:1-acylglycerol-3-phosphate O-acyltransferase activity"/>
    <property type="evidence" value="ECO:0007669"/>
    <property type="project" value="TreeGrafter"/>
</dbReference>
<keyword evidence="1 5" id="KW-0808">Transferase</keyword>
<evidence type="ECO:0000256" key="3">
    <source>
        <dbReference type="SAM" id="MobiDB-lite"/>
    </source>
</evidence>
<dbReference type="PANTHER" id="PTHR10434">
    <property type="entry name" value="1-ACYL-SN-GLYCEROL-3-PHOSPHATE ACYLTRANSFERASE"/>
    <property type="match status" value="1"/>
</dbReference>
<dbReference type="GO" id="GO:0006654">
    <property type="term" value="P:phosphatidic acid biosynthetic process"/>
    <property type="evidence" value="ECO:0007669"/>
    <property type="project" value="TreeGrafter"/>
</dbReference>
<dbReference type="GO" id="GO:0005886">
    <property type="term" value="C:plasma membrane"/>
    <property type="evidence" value="ECO:0007669"/>
    <property type="project" value="TreeGrafter"/>
</dbReference>
<evidence type="ECO:0000256" key="1">
    <source>
        <dbReference type="ARBA" id="ARBA00022679"/>
    </source>
</evidence>
<evidence type="ECO:0000313" key="5">
    <source>
        <dbReference type="EMBL" id="MUH59509.1"/>
    </source>
</evidence>
<feature type="domain" description="Phospholipid/glycerol acyltransferase" evidence="4">
    <location>
        <begin position="88"/>
        <end position="212"/>
    </location>
</feature>
<feature type="compositionally biased region" description="Basic and acidic residues" evidence="3">
    <location>
        <begin position="299"/>
        <end position="308"/>
    </location>
</feature>